<organism evidence="1">
    <name type="scientific">Rhipicephalus pulchellus</name>
    <name type="common">Yellow backed tick</name>
    <name type="synonym">Dermacentor pulchellus</name>
    <dbReference type="NCBI Taxonomy" id="72859"/>
    <lineage>
        <taxon>Eukaryota</taxon>
        <taxon>Metazoa</taxon>
        <taxon>Ecdysozoa</taxon>
        <taxon>Arthropoda</taxon>
        <taxon>Chelicerata</taxon>
        <taxon>Arachnida</taxon>
        <taxon>Acari</taxon>
        <taxon>Parasitiformes</taxon>
        <taxon>Ixodida</taxon>
        <taxon>Ixodoidea</taxon>
        <taxon>Ixodidae</taxon>
        <taxon>Rhipicephalinae</taxon>
        <taxon>Rhipicephalus</taxon>
        <taxon>Rhipicephalus</taxon>
    </lineage>
</organism>
<dbReference type="AlphaFoldDB" id="L7MKQ0"/>
<protein>
    <submittedName>
        <fullName evidence="1">Uncharacterized protein</fullName>
    </submittedName>
</protein>
<dbReference type="EMBL" id="GACK01001171">
    <property type="protein sequence ID" value="JAA63863.1"/>
    <property type="molecule type" value="mRNA"/>
</dbReference>
<reference evidence="1" key="2">
    <citation type="journal article" date="2015" name="J. Proteomics">
        <title>Sexual differences in the sialomes of the zebra tick, Rhipicephalus pulchellus.</title>
        <authorList>
            <person name="Tan A.W."/>
            <person name="Francischetti I.M."/>
            <person name="Slovak M."/>
            <person name="Kini R.M."/>
            <person name="Ribeiro J.M."/>
        </authorList>
    </citation>
    <scope>NUCLEOTIDE SEQUENCE</scope>
    <source>
        <tissue evidence="1">Salivary gland</tissue>
    </source>
</reference>
<sequence length="961" mass="105667">SSLSLAVNGEARLLCPTSTAVRKTKMLARLLPPVLLALWAASESGRCDVACPAYCTNSFAVFRPGDGHISWIKGRDASSFVQIIQTVLNPGSSTTTVTIRIRGVDVSVPSNSKPMILEILKRHPDLAQIIIDFLQNRPFRPSGNMPGRGTTDTNFFTPSFSPGNPGGSVLYPQPGAHEVPHFPSNPSGPIVIPEVIPPFPGKPGFPSDVGTLKPELPNVPGLPNIPEGPAFLPFDTMKPMEFPTFTQPVSPDILSYLELLVKNPDFFVPIYNILIKRGVRFPDLTRPFSYVIINGKHVNLPGVVRVLFTIRINGRQFVLPRDAPSLATFITQNPGQMTTITTILRQLGAIVTTNPSGQITGFILFGRRYPLTNPVRTQVVVNGRRFTLPQDLTSLISFVQSNPQGFHQVLPILITFGARVQRSPTGEITTIVIGGRNFPVRSVAPVRVVIHGRTFTIPADLDVILKQPGNIGVGELIAAFQKLRIPVKVDPTTGNVIGIVMDGVPIPFPVIVRLRVNLGGRVYKIPSDLPAIVTYLQQNGMPARVLAFLYSQFGIIPVRDRNNVVIAISFNDRRYPVPRQTETEITIGGSRFTLPRDAPKLVNMLLVHRIPVEEFLVVIQQAGYKLIPGPDGVLHSVQKGFDVIELPVNIRLIVNINGVRYRVPQDLPRIVQVFQTIRNPSAIEQVLVTLRKMGVIVQRSATQVTLIFNGQNFSFTLTPGRHTPNEEMPMPSPGTTTIRVSINGRWFTLPDQIPDMMAFVRSSGSMAIQLLIRTLRSQGITVNVTPDGGDIISIIIRGQVYPVKGDGRPPSGPGGMSDGRNVQVVIRGRTFMIPRDIGILRRSLPGFQYGELIVALHRIGAMLEVDQRGNFYGMRIQGRLIKFAVIFRVNVMLDKSGHKYRVPLDLAELAQGLSGGRNWNWRIVRKVLYNSGIELRGGSVGAPRSIGFQGKFYELHSMIKG</sequence>
<feature type="non-terminal residue" evidence="1">
    <location>
        <position position="1"/>
    </location>
</feature>
<proteinExistence type="evidence at transcript level"/>
<accession>L7MKQ0</accession>
<name>L7MKQ0_RHIPC</name>
<reference evidence="1" key="1">
    <citation type="submission" date="2012-11" db="EMBL/GenBank/DDBJ databases">
        <authorList>
            <person name="Lucero-Rivera Y.E."/>
            <person name="Tovar-Ramirez D."/>
        </authorList>
    </citation>
    <scope>NUCLEOTIDE SEQUENCE</scope>
    <source>
        <tissue evidence="1">Salivary gland</tissue>
    </source>
</reference>
<evidence type="ECO:0000313" key="1">
    <source>
        <dbReference type="EMBL" id="JAA63863.1"/>
    </source>
</evidence>